<evidence type="ECO:0000313" key="2">
    <source>
        <dbReference type="Proteomes" id="UP000027601"/>
    </source>
</evidence>
<sequence>MNHRILISFLTLLLLQTGALKLIAQEITVSDYSNLQANDYLNLKLPPLDVLFENAKQGPIYQLAAVKEQIEKKILAKERKAFLSFFSIRGSYQYGTFSNDATFTDITTPVISTYSTAAQTNYTVGGAVSIPLDGLFDLVPRVRRQKLLVKTAQLEKEMKFEELKREIIQLYVTANAQLNTLKLRAEAVVLETAQYEITEKDFTNGIIESKDLSTQKSTQSHAIENYENSKAELNKSLMILEVITHSTIIKK</sequence>
<accession>A0A069CYD5</accession>
<dbReference type="Proteomes" id="UP000027601">
    <property type="component" value="Unassembled WGS sequence"/>
</dbReference>
<reference evidence="1 2" key="1">
    <citation type="journal article" date="2015" name="Microbes Environ.">
        <title>Distribution and evolution of nitrogen fixation genes in the phylum bacteroidetes.</title>
        <authorList>
            <person name="Inoue J."/>
            <person name="Oshima K."/>
            <person name="Suda W."/>
            <person name="Sakamoto M."/>
            <person name="Iino T."/>
            <person name="Noda S."/>
            <person name="Hongoh Y."/>
            <person name="Hattori M."/>
            <person name="Ohkuma M."/>
        </authorList>
    </citation>
    <scope>NUCLEOTIDE SEQUENCE [LARGE SCALE GENOMIC DNA]</scope>
    <source>
        <strain evidence="1 2">JCM 15093</strain>
    </source>
</reference>
<dbReference type="STRING" id="1121097.GCA_000428125_01292"/>
<dbReference type="Gene3D" id="1.20.1600.10">
    <property type="entry name" value="Outer membrane efflux proteins (OEP)"/>
    <property type="match status" value="1"/>
</dbReference>
<comment type="caution">
    <text evidence="1">The sequence shown here is derived from an EMBL/GenBank/DDBJ whole genome shotgun (WGS) entry which is preliminary data.</text>
</comment>
<evidence type="ECO:0008006" key="3">
    <source>
        <dbReference type="Google" id="ProtNLM"/>
    </source>
</evidence>
<dbReference type="SUPFAM" id="SSF56954">
    <property type="entry name" value="Outer membrane efflux proteins (OEP)"/>
    <property type="match status" value="1"/>
</dbReference>
<dbReference type="OrthoDB" id="1048244at2"/>
<evidence type="ECO:0000313" key="1">
    <source>
        <dbReference type="EMBL" id="GAK35568.1"/>
    </source>
</evidence>
<gene>
    <name evidence="1" type="ORF">JCM15093_669</name>
</gene>
<keyword evidence="2" id="KW-1185">Reference proteome</keyword>
<dbReference type="eggNOG" id="COG1538">
    <property type="taxonomic scope" value="Bacteria"/>
</dbReference>
<dbReference type="EMBL" id="BAJS01000002">
    <property type="protein sequence ID" value="GAK35568.1"/>
    <property type="molecule type" value="Genomic_DNA"/>
</dbReference>
<name>A0A069CYD5_9BACE</name>
<organism evidence="1 2">
    <name type="scientific">Bacteroides graminisolvens DSM 19988 = JCM 15093</name>
    <dbReference type="NCBI Taxonomy" id="1121097"/>
    <lineage>
        <taxon>Bacteria</taxon>
        <taxon>Pseudomonadati</taxon>
        <taxon>Bacteroidota</taxon>
        <taxon>Bacteroidia</taxon>
        <taxon>Bacteroidales</taxon>
        <taxon>Bacteroidaceae</taxon>
        <taxon>Bacteroides</taxon>
    </lineage>
</organism>
<protein>
    <recommendedName>
        <fullName evidence="3">Outer membrane efflux protein</fullName>
    </recommendedName>
</protein>
<dbReference type="GO" id="GO:0015562">
    <property type="term" value="F:efflux transmembrane transporter activity"/>
    <property type="evidence" value="ECO:0007669"/>
    <property type="project" value="InterPro"/>
</dbReference>
<dbReference type="RefSeq" id="WP_034782562.1">
    <property type="nucleotide sequence ID" value="NZ_BAJS01000002.1"/>
</dbReference>
<proteinExistence type="predicted"/>
<dbReference type="AlphaFoldDB" id="A0A069CYD5"/>